<evidence type="ECO:0000256" key="1">
    <source>
        <dbReference type="SAM" id="MobiDB-lite"/>
    </source>
</evidence>
<proteinExistence type="predicted"/>
<dbReference type="AlphaFoldDB" id="A0A395GTZ1"/>
<dbReference type="Proteomes" id="UP000249402">
    <property type="component" value="Unassembled WGS sequence"/>
</dbReference>
<organism evidence="2 3">
    <name type="scientific">Aspergillus ibericus CBS 121593</name>
    <dbReference type="NCBI Taxonomy" id="1448316"/>
    <lineage>
        <taxon>Eukaryota</taxon>
        <taxon>Fungi</taxon>
        <taxon>Dikarya</taxon>
        <taxon>Ascomycota</taxon>
        <taxon>Pezizomycotina</taxon>
        <taxon>Eurotiomycetes</taxon>
        <taxon>Eurotiomycetidae</taxon>
        <taxon>Eurotiales</taxon>
        <taxon>Aspergillaceae</taxon>
        <taxon>Aspergillus</taxon>
        <taxon>Aspergillus subgen. Circumdati</taxon>
    </lineage>
</organism>
<accession>A0A395GTZ1</accession>
<dbReference type="RefSeq" id="XP_025573303.1">
    <property type="nucleotide sequence ID" value="XM_025713786.1"/>
</dbReference>
<feature type="region of interest" description="Disordered" evidence="1">
    <location>
        <begin position="76"/>
        <end position="122"/>
    </location>
</feature>
<protein>
    <submittedName>
        <fullName evidence="2">Uncharacterized protein</fullName>
    </submittedName>
</protein>
<reference evidence="2 3" key="1">
    <citation type="submission" date="2018-02" db="EMBL/GenBank/DDBJ databases">
        <title>The genomes of Aspergillus section Nigri reveals drivers in fungal speciation.</title>
        <authorList>
            <consortium name="DOE Joint Genome Institute"/>
            <person name="Vesth T.C."/>
            <person name="Nybo J."/>
            <person name="Theobald S."/>
            <person name="Brandl J."/>
            <person name="Frisvad J.C."/>
            <person name="Nielsen K.F."/>
            <person name="Lyhne E.K."/>
            <person name="Kogle M.E."/>
            <person name="Kuo A."/>
            <person name="Riley R."/>
            <person name="Clum A."/>
            <person name="Nolan M."/>
            <person name="Lipzen A."/>
            <person name="Salamov A."/>
            <person name="Henrissat B."/>
            <person name="Wiebenga A."/>
            <person name="De vries R.P."/>
            <person name="Grigoriev I.V."/>
            <person name="Mortensen U.H."/>
            <person name="Andersen M.R."/>
            <person name="Baker S.E."/>
        </authorList>
    </citation>
    <scope>NUCLEOTIDE SEQUENCE [LARGE SCALE GENOMIC DNA]</scope>
    <source>
        <strain evidence="2 3">CBS 121593</strain>
    </source>
</reference>
<keyword evidence="3" id="KW-1185">Reference proteome</keyword>
<sequence>MITAAGLAAAPVAPHHSQPVLTATDWAGMAWRQTQDEAGGELIACYGRIQVPMYHIARCVEGWEVPVGRPCKLIPAMKPRRLDGTPSGVSRPRASSDISPHLTSSTGLSRRRKLSPSSQKQS</sequence>
<name>A0A395GTZ1_9EURO</name>
<feature type="compositionally biased region" description="Polar residues" evidence="1">
    <location>
        <begin position="96"/>
        <end position="108"/>
    </location>
</feature>
<dbReference type="VEuPathDB" id="FungiDB:BO80DRAFT_151131"/>
<dbReference type="GeneID" id="37218651"/>
<gene>
    <name evidence="2" type="ORF">BO80DRAFT_151131</name>
</gene>
<dbReference type="EMBL" id="KZ824450">
    <property type="protein sequence ID" value="RAK98975.1"/>
    <property type="molecule type" value="Genomic_DNA"/>
</dbReference>
<evidence type="ECO:0000313" key="3">
    <source>
        <dbReference type="Proteomes" id="UP000249402"/>
    </source>
</evidence>
<evidence type="ECO:0000313" key="2">
    <source>
        <dbReference type="EMBL" id="RAK98975.1"/>
    </source>
</evidence>